<evidence type="ECO:0000256" key="5">
    <source>
        <dbReference type="ARBA" id="ARBA00023235"/>
    </source>
</evidence>
<keyword evidence="5 7" id="KW-0413">Isomerase</keyword>
<evidence type="ECO:0000256" key="6">
    <source>
        <dbReference type="ARBA" id="ARBA00023306"/>
    </source>
</evidence>
<gene>
    <name evidence="11" type="ORF">Lac1_05970</name>
</gene>
<keyword evidence="3" id="KW-0132">Cell division</keyword>
<reference evidence="12" key="1">
    <citation type="journal article" date="2023" name="Int. J. Syst. Evol. Microbiol.">
        <title>Claveliimonas bilis gen. nov., sp. nov., deoxycholic acid-producing bacteria isolated from human faeces, and reclassification of Sellimonas monacensis Zenner et al. 2021 as Claveliimonas monacensis comb. nov.</title>
        <authorList>
            <person name="Hisatomi A."/>
            <person name="Kastawa N.W.E.P.G."/>
            <person name="Song I."/>
            <person name="Ohkuma M."/>
            <person name="Fukiya S."/>
            <person name="Sakamoto M."/>
        </authorList>
    </citation>
    <scope>NUCLEOTIDE SEQUENCE [LARGE SCALE GENOMIC DNA]</scope>
    <source>
        <strain evidence="12">12BBH14</strain>
    </source>
</reference>
<dbReference type="Gene3D" id="3.10.50.40">
    <property type="match status" value="1"/>
</dbReference>
<dbReference type="PROSITE" id="PS50059">
    <property type="entry name" value="FKBP_PPIASE"/>
    <property type="match status" value="1"/>
</dbReference>
<evidence type="ECO:0000256" key="1">
    <source>
        <dbReference type="ARBA" id="ARBA00000971"/>
    </source>
</evidence>
<evidence type="ECO:0000256" key="4">
    <source>
        <dbReference type="ARBA" id="ARBA00023110"/>
    </source>
</evidence>
<dbReference type="PROSITE" id="PS51257">
    <property type="entry name" value="PROKAR_LIPOPROTEIN"/>
    <property type="match status" value="1"/>
</dbReference>
<keyword evidence="9" id="KW-0732">Signal</keyword>
<dbReference type="RefSeq" id="WP_316266198.1">
    <property type="nucleotide sequence ID" value="NZ_AP027742.1"/>
</dbReference>
<dbReference type="Proteomes" id="UP001305815">
    <property type="component" value="Chromosome"/>
</dbReference>
<organism evidence="11 12">
    <name type="scientific">Claveliimonas bilis</name>
    <dbReference type="NCBI Taxonomy" id="3028070"/>
    <lineage>
        <taxon>Bacteria</taxon>
        <taxon>Bacillati</taxon>
        <taxon>Bacillota</taxon>
        <taxon>Clostridia</taxon>
        <taxon>Lachnospirales</taxon>
        <taxon>Lachnospiraceae</taxon>
        <taxon>Claveliimonas</taxon>
    </lineage>
</organism>
<dbReference type="InterPro" id="IPR001179">
    <property type="entry name" value="PPIase_FKBP_dom"/>
</dbReference>
<evidence type="ECO:0000256" key="3">
    <source>
        <dbReference type="ARBA" id="ARBA00022618"/>
    </source>
</evidence>
<comment type="catalytic activity">
    <reaction evidence="1 7">
        <text>[protein]-peptidylproline (omega=180) = [protein]-peptidylproline (omega=0)</text>
        <dbReference type="Rhea" id="RHEA:16237"/>
        <dbReference type="Rhea" id="RHEA-COMP:10747"/>
        <dbReference type="Rhea" id="RHEA-COMP:10748"/>
        <dbReference type="ChEBI" id="CHEBI:83833"/>
        <dbReference type="ChEBI" id="CHEBI:83834"/>
        <dbReference type="EC" id="5.2.1.8"/>
    </reaction>
</comment>
<dbReference type="EC" id="5.2.1.8" evidence="7"/>
<name>A0ABN6YTH3_9FIRM</name>
<feature type="domain" description="PPIase FKBP-type" evidence="10">
    <location>
        <begin position="79"/>
        <end position="127"/>
    </location>
</feature>
<dbReference type="Gene3D" id="1.10.3120.10">
    <property type="entry name" value="Trigger factor, C-terminal domain"/>
    <property type="match status" value="1"/>
</dbReference>
<feature type="chain" id="PRO_5046412674" description="peptidylprolyl isomerase" evidence="9">
    <location>
        <begin position="20"/>
        <end position="349"/>
    </location>
</feature>
<dbReference type="InterPro" id="IPR046357">
    <property type="entry name" value="PPIase_dom_sf"/>
</dbReference>
<feature type="signal peptide" evidence="9">
    <location>
        <begin position="1"/>
        <end position="19"/>
    </location>
</feature>
<dbReference type="NCBIfam" id="TIGR00115">
    <property type="entry name" value="tig"/>
    <property type="match status" value="1"/>
</dbReference>
<keyword evidence="6" id="KW-0131">Cell cycle</keyword>
<feature type="coiled-coil region" evidence="8">
    <location>
        <begin position="278"/>
        <end position="305"/>
    </location>
</feature>
<evidence type="ECO:0000313" key="11">
    <source>
        <dbReference type="EMBL" id="BDZ76414.1"/>
    </source>
</evidence>
<evidence type="ECO:0000256" key="2">
    <source>
        <dbReference type="ARBA" id="ARBA00004496"/>
    </source>
</evidence>
<sequence length="349" mass="39154">MKKKAVVLFAGLLACSAMLGGCGGNQASNDYVKVGGYKGIEVDKVEDKQEVSDEDVDNYIQAVRQQNMAEAEGAAAEDGDTVNIDFVGKMDGQEFDGGSAQGQEVTIGSGSFIDGFEDSIIGHKAGETYDWNGQFPDPYENKPEYARKPVTFTITVNSVMRMPELTDEFVQTVSEESKTVDEYKEEVKKLLEDSAEDNYQYDLESEAWETVVEKAEVISYPEDEVKEAEEQIINNYKSLAEAYGMEYEDYITSQGEEVEDFEKQVNEVAKNSVKQKYLAQAIAEKEKLTLTDKEYEEEFKKLAEEYGYPDVDTMKESASEDELKNIVLQNKVKEWLADNCIQVVNESAE</sequence>
<keyword evidence="4 7" id="KW-0697">Rotamase</keyword>
<proteinExistence type="predicted"/>
<keyword evidence="8" id="KW-0175">Coiled coil</keyword>
<dbReference type="SUPFAM" id="SSF109998">
    <property type="entry name" value="Triger factor/SurA peptide-binding domain-like"/>
    <property type="match status" value="1"/>
</dbReference>
<evidence type="ECO:0000256" key="7">
    <source>
        <dbReference type="PROSITE-ProRule" id="PRU00277"/>
    </source>
</evidence>
<dbReference type="EMBL" id="AP027742">
    <property type="protein sequence ID" value="BDZ76414.1"/>
    <property type="molecule type" value="Genomic_DNA"/>
</dbReference>
<dbReference type="Pfam" id="PF00254">
    <property type="entry name" value="FKBP_C"/>
    <property type="match status" value="1"/>
</dbReference>
<keyword evidence="12" id="KW-1185">Reference proteome</keyword>
<evidence type="ECO:0000256" key="9">
    <source>
        <dbReference type="SAM" id="SignalP"/>
    </source>
</evidence>
<accession>A0ABN6YTH3</accession>
<dbReference type="InterPro" id="IPR008880">
    <property type="entry name" value="Trigger_fac_C"/>
</dbReference>
<dbReference type="InterPro" id="IPR005215">
    <property type="entry name" value="Trig_fac"/>
</dbReference>
<evidence type="ECO:0000259" key="10">
    <source>
        <dbReference type="PROSITE" id="PS50059"/>
    </source>
</evidence>
<evidence type="ECO:0000313" key="12">
    <source>
        <dbReference type="Proteomes" id="UP001305815"/>
    </source>
</evidence>
<protein>
    <recommendedName>
        <fullName evidence="7">peptidylprolyl isomerase</fullName>
        <ecNumber evidence="7">5.2.1.8</ecNumber>
    </recommendedName>
</protein>
<comment type="subcellular location">
    <subcellularLocation>
        <location evidence="2">Cytoplasm</location>
    </subcellularLocation>
</comment>
<dbReference type="SUPFAM" id="SSF54534">
    <property type="entry name" value="FKBP-like"/>
    <property type="match status" value="1"/>
</dbReference>
<dbReference type="InterPro" id="IPR037041">
    <property type="entry name" value="Trigger_fac_C_sf"/>
</dbReference>
<evidence type="ECO:0000256" key="8">
    <source>
        <dbReference type="SAM" id="Coils"/>
    </source>
</evidence>
<dbReference type="Pfam" id="PF05698">
    <property type="entry name" value="Trigger_C"/>
    <property type="match status" value="1"/>
</dbReference>
<dbReference type="InterPro" id="IPR027304">
    <property type="entry name" value="Trigger_fact/SurA_dom_sf"/>
</dbReference>